<dbReference type="PROSITE" id="PS00191">
    <property type="entry name" value="CYTOCHROME_B5_1"/>
    <property type="match status" value="1"/>
</dbReference>
<keyword evidence="2 5" id="KW-0349">Heme</keyword>
<keyword evidence="3 5" id="KW-0479">Metal-binding</keyword>
<evidence type="ECO:0000259" key="6">
    <source>
        <dbReference type="PROSITE" id="PS50255"/>
    </source>
</evidence>
<evidence type="ECO:0000256" key="1">
    <source>
        <dbReference type="ARBA" id="ARBA00006105"/>
    </source>
</evidence>
<dbReference type="Proteomes" id="UP000095283">
    <property type="component" value="Unplaced"/>
</dbReference>
<accession>A0A1I7WFV7</accession>
<dbReference type="GO" id="GO:0020037">
    <property type="term" value="F:heme binding"/>
    <property type="evidence" value="ECO:0007669"/>
    <property type="project" value="UniProtKB-UniRule"/>
</dbReference>
<organism evidence="7 8">
    <name type="scientific">Heterorhabditis bacteriophora</name>
    <name type="common">Entomopathogenic nematode worm</name>
    <dbReference type="NCBI Taxonomy" id="37862"/>
    <lineage>
        <taxon>Eukaryota</taxon>
        <taxon>Metazoa</taxon>
        <taxon>Ecdysozoa</taxon>
        <taxon>Nematoda</taxon>
        <taxon>Chromadorea</taxon>
        <taxon>Rhabditida</taxon>
        <taxon>Rhabditina</taxon>
        <taxon>Rhabditomorpha</taxon>
        <taxon>Strongyloidea</taxon>
        <taxon>Heterorhabditidae</taxon>
        <taxon>Heterorhabditis</taxon>
    </lineage>
</organism>
<dbReference type="InterPro" id="IPR036400">
    <property type="entry name" value="Cyt_B5-like_heme/steroid_sf"/>
</dbReference>
<evidence type="ECO:0000313" key="8">
    <source>
        <dbReference type="WBParaSite" id="Hba_03864"/>
    </source>
</evidence>
<dbReference type="PANTHER" id="PTHR46237">
    <property type="entry name" value="CYTOCHROME B5 REDUCTASE 4 FAMILY MEMBER"/>
    <property type="match status" value="1"/>
</dbReference>
<comment type="similarity">
    <text evidence="1">Belongs to the flavoprotein pyridine nucleotide cytochrome reductase family.</text>
</comment>
<dbReference type="AlphaFoldDB" id="A0A1I7WFV7"/>
<dbReference type="Gene3D" id="3.10.120.10">
    <property type="entry name" value="Cytochrome b5-like heme/steroid binding domain"/>
    <property type="match status" value="1"/>
</dbReference>
<dbReference type="Gene3D" id="2.40.30.10">
    <property type="entry name" value="Translation factors"/>
    <property type="match status" value="1"/>
</dbReference>
<dbReference type="FunFam" id="3.10.120.10:FF:000001">
    <property type="entry name" value="Cytochrome b5 reductase 4"/>
    <property type="match status" value="1"/>
</dbReference>
<name>A0A1I7WFV7_HETBA</name>
<dbReference type="GO" id="GO:0005783">
    <property type="term" value="C:endoplasmic reticulum"/>
    <property type="evidence" value="ECO:0007669"/>
    <property type="project" value="TreeGrafter"/>
</dbReference>
<dbReference type="SUPFAM" id="SSF63380">
    <property type="entry name" value="Riboflavin synthase domain-like"/>
    <property type="match status" value="1"/>
</dbReference>
<protein>
    <submittedName>
        <fullName evidence="8">Cytochrome b5 heme-binding domain-containing protein</fullName>
    </submittedName>
</protein>
<proteinExistence type="inferred from homology"/>
<evidence type="ECO:0000313" key="7">
    <source>
        <dbReference type="Proteomes" id="UP000095283"/>
    </source>
</evidence>
<dbReference type="InterPro" id="IPR051872">
    <property type="entry name" value="Cytochrome_b5/Flavoprotein_Rdt"/>
</dbReference>
<dbReference type="InterPro" id="IPR017938">
    <property type="entry name" value="Riboflavin_synthase-like_b-brl"/>
</dbReference>
<dbReference type="GO" id="GO:0046872">
    <property type="term" value="F:metal ion binding"/>
    <property type="evidence" value="ECO:0007669"/>
    <property type="project" value="UniProtKB-UniRule"/>
</dbReference>
<dbReference type="InterPro" id="IPR001199">
    <property type="entry name" value="Cyt_B5-like_heme/steroid-bd"/>
</dbReference>
<dbReference type="GO" id="GO:0006801">
    <property type="term" value="P:superoxide metabolic process"/>
    <property type="evidence" value="ECO:0007669"/>
    <property type="project" value="TreeGrafter"/>
</dbReference>
<evidence type="ECO:0000256" key="2">
    <source>
        <dbReference type="ARBA" id="ARBA00022617"/>
    </source>
</evidence>
<feature type="domain" description="Cytochrome b5 heme-binding" evidence="6">
    <location>
        <begin position="50"/>
        <end position="126"/>
    </location>
</feature>
<dbReference type="Pfam" id="PF00173">
    <property type="entry name" value="Cyt-b5"/>
    <property type="match status" value="1"/>
</dbReference>
<dbReference type="SMART" id="SM01117">
    <property type="entry name" value="Cyt-b5"/>
    <property type="match status" value="1"/>
</dbReference>
<reference evidence="8" key="1">
    <citation type="submission" date="2016-11" db="UniProtKB">
        <authorList>
            <consortium name="WormBaseParasite"/>
        </authorList>
    </citation>
    <scope>IDENTIFICATION</scope>
</reference>
<dbReference type="PROSITE" id="PS50255">
    <property type="entry name" value="CYTOCHROME_B5_2"/>
    <property type="match status" value="1"/>
</dbReference>
<keyword evidence="4 5" id="KW-0408">Iron</keyword>
<evidence type="ECO:0000256" key="5">
    <source>
        <dbReference type="RuleBase" id="RU362121"/>
    </source>
</evidence>
<dbReference type="WBParaSite" id="Hba_03864">
    <property type="protein sequence ID" value="Hba_03864"/>
    <property type="gene ID" value="Hba_03864"/>
</dbReference>
<dbReference type="PANTHER" id="PTHR46237:SF1">
    <property type="entry name" value="CYTOCHROME B5 REDUCTASE 4"/>
    <property type="match status" value="1"/>
</dbReference>
<evidence type="ECO:0000256" key="3">
    <source>
        <dbReference type="ARBA" id="ARBA00022723"/>
    </source>
</evidence>
<dbReference type="InterPro" id="IPR018506">
    <property type="entry name" value="Cyt_B5_heme-BS"/>
</dbReference>
<keyword evidence="7" id="KW-1185">Reference proteome</keyword>
<sequence>MSLPEVNRLFVKPSVNTKEYGRVKIALPVGRSLMDWVRLTSGKFIAKKRLNVIDHTELIKHNTKEDCWIHIFGQVYDVTSYLDFHPGGVDELMRAAGRDGTALFNQYHAWVNYESMLKACFVGRFRGDLSKCFSISLFKTIVFVPPTEPRMMNESNSLASSTEREITRTLKTTPLDLGINVSVNANSISLSSPEWISLQSANIVIDTSMDNFLRILVRHFQQPPVELIWDILDGPHIHTPTLSSISVHRNEINIKLDASESSVDQSCLTDKKCWATRKPVLKYHRYQVSDVRNVSHDTLLYTLAHPHGLHLSVPPGQHIFVRIMKGG</sequence>
<dbReference type="SUPFAM" id="SSF55856">
    <property type="entry name" value="Cytochrome b5-like heme/steroid binding domain"/>
    <property type="match status" value="1"/>
</dbReference>
<dbReference type="GO" id="GO:0004128">
    <property type="term" value="F:cytochrome-b5 reductase activity, acting on NAD(P)H"/>
    <property type="evidence" value="ECO:0007669"/>
    <property type="project" value="TreeGrafter"/>
</dbReference>
<evidence type="ECO:0000256" key="4">
    <source>
        <dbReference type="ARBA" id="ARBA00023004"/>
    </source>
</evidence>
<comment type="similarity">
    <text evidence="5">Belongs to the cytochrome b5 family.</text>
</comment>